<dbReference type="RefSeq" id="WP_148073813.1">
    <property type="nucleotide sequence ID" value="NZ_CP042913.1"/>
</dbReference>
<keyword evidence="2" id="KW-1185">Reference proteome</keyword>
<dbReference type="Gene3D" id="3.40.50.10320">
    <property type="entry name" value="LmbE-like"/>
    <property type="match status" value="1"/>
</dbReference>
<evidence type="ECO:0000313" key="1">
    <source>
        <dbReference type="EMBL" id="QEG35282.1"/>
    </source>
</evidence>
<gene>
    <name evidence="1" type="primary">mca_2</name>
    <name evidence="1" type="ORF">Pr1d_25780</name>
</gene>
<organism evidence="1 2">
    <name type="scientific">Bythopirellula goksoeyrii</name>
    <dbReference type="NCBI Taxonomy" id="1400387"/>
    <lineage>
        <taxon>Bacteria</taxon>
        <taxon>Pseudomonadati</taxon>
        <taxon>Planctomycetota</taxon>
        <taxon>Planctomycetia</taxon>
        <taxon>Pirellulales</taxon>
        <taxon>Lacipirellulaceae</taxon>
        <taxon>Bythopirellula</taxon>
    </lineage>
</organism>
<dbReference type="Proteomes" id="UP000323917">
    <property type="component" value="Chromosome"/>
</dbReference>
<sequence>MTQSEYPQLDVIAVGAHPDDVEIGCGGTVAQLVRQGYQVGIIDLTDGEPTPSSSGPEERLAEAQAAAEALGVQHRVTMDLPNRKLFDSYEARVKLAIEFRKYRPKLVLGLGEKTPLASPDHWQAMQITDAAVFYSRLTKWDIDFTNIPPHTISSHLYYTLESHRANPLAGEGQIVVDIGDTLAAKLASVRCYKSQFPPEKQYIFPRIEAIANQLGHAAGYLAGELLVSPRTLGTRDLMKTLFD</sequence>
<dbReference type="OrthoDB" id="9815144at2"/>
<dbReference type="PANTHER" id="PTHR12993:SF30">
    <property type="entry name" value="N-ACETYL-ALPHA-D-GLUCOSAMINYL L-MALATE DEACETYLASE 1"/>
    <property type="match status" value="1"/>
</dbReference>
<dbReference type="InterPro" id="IPR024078">
    <property type="entry name" value="LmbE-like_dom_sf"/>
</dbReference>
<evidence type="ECO:0000313" key="2">
    <source>
        <dbReference type="Proteomes" id="UP000323917"/>
    </source>
</evidence>
<reference evidence="1 2" key="1">
    <citation type="submission" date="2019-08" db="EMBL/GenBank/DDBJ databases">
        <title>Deep-cultivation of Planctomycetes and their phenomic and genomic characterization uncovers novel biology.</title>
        <authorList>
            <person name="Wiegand S."/>
            <person name="Jogler M."/>
            <person name="Boedeker C."/>
            <person name="Pinto D."/>
            <person name="Vollmers J."/>
            <person name="Rivas-Marin E."/>
            <person name="Kohn T."/>
            <person name="Peeters S.H."/>
            <person name="Heuer A."/>
            <person name="Rast P."/>
            <person name="Oberbeckmann S."/>
            <person name="Bunk B."/>
            <person name="Jeske O."/>
            <person name="Meyerdierks A."/>
            <person name="Storesund J.E."/>
            <person name="Kallscheuer N."/>
            <person name="Luecker S."/>
            <person name="Lage O.M."/>
            <person name="Pohl T."/>
            <person name="Merkel B.J."/>
            <person name="Hornburger P."/>
            <person name="Mueller R.-W."/>
            <person name="Bruemmer F."/>
            <person name="Labrenz M."/>
            <person name="Spormann A.M."/>
            <person name="Op den Camp H."/>
            <person name="Overmann J."/>
            <person name="Amann R."/>
            <person name="Jetten M.S.M."/>
            <person name="Mascher T."/>
            <person name="Medema M.H."/>
            <person name="Devos D.P."/>
            <person name="Kaster A.-K."/>
            <person name="Ovreas L."/>
            <person name="Rohde M."/>
            <person name="Galperin M.Y."/>
            <person name="Jogler C."/>
        </authorList>
    </citation>
    <scope>NUCLEOTIDE SEQUENCE [LARGE SCALE GENOMIC DNA]</scope>
    <source>
        <strain evidence="1 2">Pr1d</strain>
    </source>
</reference>
<dbReference type="KEGG" id="bgok:Pr1d_25780"/>
<dbReference type="InterPro" id="IPR003737">
    <property type="entry name" value="GlcNAc_PI_deacetylase-related"/>
</dbReference>
<proteinExistence type="predicted"/>
<accession>A0A5B9QCR7</accession>
<dbReference type="PANTHER" id="PTHR12993">
    <property type="entry name" value="N-ACETYLGLUCOSAMINYL-PHOSPHATIDYLINOSITOL DE-N-ACETYLASE-RELATED"/>
    <property type="match status" value="1"/>
</dbReference>
<dbReference type="Pfam" id="PF02585">
    <property type="entry name" value="PIG-L"/>
    <property type="match status" value="1"/>
</dbReference>
<dbReference type="SUPFAM" id="SSF102588">
    <property type="entry name" value="LmbE-like"/>
    <property type="match status" value="1"/>
</dbReference>
<name>A0A5B9QCR7_9BACT</name>
<dbReference type="GO" id="GO:0016811">
    <property type="term" value="F:hydrolase activity, acting on carbon-nitrogen (but not peptide) bonds, in linear amides"/>
    <property type="evidence" value="ECO:0007669"/>
    <property type="project" value="TreeGrafter"/>
</dbReference>
<dbReference type="AlphaFoldDB" id="A0A5B9QCR7"/>
<protein>
    <submittedName>
        <fullName evidence="1">Mycothiol S-conjugate amidase</fullName>
        <ecNumber evidence="1">3.5.1.115</ecNumber>
    </submittedName>
</protein>
<dbReference type="EC" id="3.5.1.115" evidence="1"/>
<keyword evidence="1" id="KW-0378">Hydrolase</keyword>
<dbReference type="EMBL" id="CP042913">
    <property type="protein sequence ID" value="QEG35282.1"/>
    <property type="molecule type" value="Genomic_DNA"/>
</dbReference>